<sequence>MLLKLGLEKFEKIFTDEHLTDSALPLLTDKTLKEVGIPPGARLLILDHIKRDPEIETKRAN</sequence>
<feature type="domain" description="SAM" evidence="1">
    <location>
        <begin position="4"/>
        <end position="50"/>
    </location>
</feature>
<protein>
    <recommendedName>
        <fullName evidence="1">SAM domain-containing protein</fullName>
    </recommendedName>
</protein>
<name>A0A087G650_ARAAL</name>
<dbReference type="AlphaFoldDB" id="A0A087G650"/>
<dbReference type="OrthoDB" id="1075296at2759"/>
<organism evidence="2 3">
    <name type="scientific">Arabis alpina</name>
    <name type="common">Alpine rock-cress</name>
    <dbReference type="NCBI Taxonomy" id="50452"/>
    <lineage>
        <taxon>Eukaryota</taxon>
        <taxon>Viridiplantae</taxon>
        <taxon>Streptophyta</taxon>
        <taxon>Embryophyta</taxon>
        <taxon>Tracheophyta</taxon>
        <taxon>Spermatophyta</taxon>
        <taxon>Magnoliopsida</taxon>
        <taxon>eudicotyledons</taxon>
        <taxon>Gunneridae</taxon>
        <taxon>Pentapetalae</taxon>
        <taxon>rosids</taxon>
        <taxon>malvids</taxon>
        <taxon>Brassicales</taxon>
        <taxon>Brassicaceae</taxon>
        <taxon>Arabideae</taxon>
        <taxon>Arabis</taxon>
    </lineage>
</organism>
<dbReference type="InterPro" id="IPR013761">
    <property type="entry name" value="SAM/pointed_sf"/>
</dbReference>
<dbReference type="Proteomes" id="UP000029120">
    <property type="component" value="Chromosome 8"/>
</dbReference>
<proteinExistence type="predicted"/>
<evidence type="ECO:0000259" key="1">
    <source>
        <dbReference type="Pfam" id="PF07647"/>
    </source>
</evidence>
<dbReference type="CDD" id="cd09487">
    <property type="entry name" value="SAM_superfamily"/>
    <property type="match status" value="1"/>
</dbReference>
<reference evidence="3" key="1">
    <citation type="journal article" date="2015" name="Nat. Plants">
        <title>Genome expansion of Arabis alpina linked with retrotransposition and reduced symmetric DNA methylation.</title>
        <authorList>
            <person name="Willing E.M."/>
            <person name="Rawat V."/>
            <person name="Mandakova T."/>
            <person name="Maumus F."/>
            <person name="James G.V."/>
            <person name="Nordstroem K.J."/>
            <person name="Becker C."/>
            <person name="Warthmann N."/>
            <person name="Chica C."/>
            <person name="Szarzynska B."/>
            <person name="Zytnicki M."/>
            <person name="Albani M.C."/>
            <person name="Kiefer C."/>
            <person name="Bergonzi S."/>
            <person name="Castaings L."/>
            <person name="Mateos J.L."/>
            <person name="Berns M.C."/>
            <person name="Bujdoso N."/>
            <person name="Piofczyk T."/>
            <person name="de Lorenzo L."/>
            <person name="Barrero-Sicilia C."/>
            <person name="Mateos I."/>
            <person name="Piednoel M."/>
            <person name="Hagmann J."/>
            <person name="Chen-Min-Tao R."/>
            <person name="Iglesias-Fernandez R."/>
            <person name="Schuster S.C."/>
            <person name="Alonso-Blanco C."/>
            <person name="Roudier F."/>
            <person name="Carbonero P."/>
            <person name="Paz-Ares J."/>
            <person name="Davis S.J."/>
            <person name="Pecinka A."/>
            <person name="Quesneville H."/>
            <person name="Colot V."/>
            <person name="Lysak M.A."/>
            <person name="Weigel D."/>
            <person name="Coupland G."/>
            <person name="Schneeberger K."/>
        </authorList>
    </citation>
    <scope>NUCLEOTIDE SEQUENCE [LARGE SCALE GENOMIC DNA]</scope>
    <source>
        <strain evidence="3">cv. Pajares</strain>
    </source>
</reference>
<keyword evidence="3" id="KW-1185">Reference proteome</keyword>
<evidence type="ECO:0000313" key="2">
    <source>
        <dbReference type="EMBL" id="KFK25352.1"/>
    </source>
</evidence>
<dbReference type="InterPro" id="IPR001660">
    <property type="entry name" value="SAM"/>
</dbReference>
<dbReference type="EMBL" id="CM002876">
    <property type="protein sequence ID" value="KFK25352.1"/>
    <property type="molecule type" value="Genomic_DNA"/>
</dbReference>
<dbReference type="SUPFAM" id="SSF47769">
    <property type="entry name" value="SAM/Pointed domain"/>
    <property type="match status" value="1"/>
</dbReference>
<dbReference type="Gene3D" id="1.10.150.50">
    <property type="entry name" value="Transcription Factor, Ets-1"/>
    <property type="match status" value="1"/>
</dbReference>
<accession>A0A087G650</accession>
<gene>
    <name evidence="2" type="ordered locus">AALP_Aa8g101700</name>
</gene>
<dbReference type="Pfam" id="PF07647">
    <property type="entry name" value="SAM_2"/>
    <property type="match status" value="1"/>
</dbReference>
<evidence type="ECO:0000313" key="3">
    <source>
        <dbReference type="Proteomes" id="UP000029120"/>
    </source>
</evidence>
<dbReference type="Gramene" id="KFK25352">
    <property type="protein sequence ID" value="KFK25352"/>
    <property type="gene ID" value="AALP_AA8G101700"/>
</dbReference>